<protein>
    <submittedName>
        <fullName evidence="2">Uncharacterized protein</fullName>
    </submittedName>
</protein>
<keyword evidence="3" id="KW-1185">Reference proteome</keyword>
<keyword evidence="1" id="KW-0175">Coiled coil</keyword>
<dbReference type="Proteomes" id="UP001141806">
    <property type="component" value="Unassembled WGS sequence"/>
</dbReference>
<accession>A0A9Q0JT48</accession>
<evidence type="ECO:0000313" key="3">
    <source>
        <dbReference type="Proteomes" id="UP001141806"/>
    </source>
</evidence>
<reference evidence="2" key="1">
    <citation type="journal article" date="2023" name="Plant J.">
        <title>The genome of the king protea, Protea cynaroides.</title>
        <authorList>
            <person name="Chang J."/>
            <person name="Duong T.A."/>
            <person name="Schoeman C."/>
            <person name="Ma X."/>
            <person name="Roodt D."/>
            <person name="Barker N."/>
            <person name="Li Z."/>
            <person name="Van de Peer Y."/>
            <person name="Mizrachi E."/>
        </authorList>
    </citation>
    <scope>NUCLEOTIDE SEQUENCE</scope>
    <source>
        <tissue evidence="2">Young leaves</tissue>
    </source>
</reference>
<dbReference type="AlphaFoldDB" id="A0A9Q0JT48"/>
<evidence type="ECO:0000256" key="1">
    <source>
        <dbReference type="SAM" id="Coils"/>
    </source>
</evidence>
<dbReference type="EMBL" id="JAMYWD010000012">
    <property type="protein sequence ID" value="KAJ4951874.1"/>
    <property type="molecule type" value="Genomic_DNA"/>
</dbReference>
<comment type="caution">
    <text evidence="2">The sequence shown here is derived from an EMBL/GenBank/DDBJ whole genome shotgun (WGS) entry which is preliminary data.</text>
</comment>
<name>A0A9Q0JT48_9MAGN</name>
<gene>
    <name evidence="2" type="ORF">NE237_028706</name>
</gene>
<sequence>MQCDCPRVARIPFPDVGYVTGAARDELVAWITTDLIRVRIVLHQIAISSLLVLFYSPEFYSSPIGDRGIGRLGQVEGQRHHLCLSALETERATLVKDKAALVKEKAKLERLKESVRKADETKKRETEWEKKVVYPQKKHAKYAKMTLDLELKVKVAKQNHRELDLSIPGKTEEP</sequence>
<evidence type="ECO:0000313" key="2">
    <source>
        <dbReference type="EMBL" id="KAJ4951874.1"/>
    </source>
</evidence>
<organism evidence="2 3">
    <name type="scientific">Protea cynaroides</name>
    <dbReference type="NCBI Taxonomy" id="273540"/>
    <lineage>
        <taxon>Eukaryota</taxon>
        <taxon>Viridiplantae</taxon>
        <taxon>Streptophyta</taxon>
        <taxon>Embryophyta</taxon>
        <taxon>Tracheophyta</taxon>
        <taxon>Spermatophyta</taxon>
        <taxon>Magnoliopsida</taxon>
        <taxon>Proteales</taxon>
        <taxon>Proteaceae</taxon>
        <taxon>Protea</taxon>
    </lineage>
</organism>
<proteinExistence type="predicted"/>
<feature type="coiled-coil region" evidence="1">
    <location>
        <begin position="84"/>
        <end position="121"/>
    </location>
</feature>